<dbReference type="AlphaFoldDB" id="A0AAW1U1S4"/>
<reference evidence="4 5" key="1">
    <citation type="submission" date="2023-03" db="EMBL/GenBank/DDBJ databases">
        <title>Genome insight into feeding habits of ladybird beetles.</title>
        <authorList>
            <person name="Li H.-S."/>
            <person name="Huang Y.-H."/>
            <person name="Pang H."/>
        </authorList>
    </citation>
    <scope>NUCLEOTIDE SEQUENCE [LARGE SCALE GENOMIC DNA]</scope>
    <source>
        <strain evidence="4">SYSU_2023b</strain>
        <tissue evidence="4">Whole body</tissue>
    </source>
</reference>
<evidence type="ECO:0000313" key="4">
    <source>
        <dbReference type="EMBL" id="KAK9874845.1"/>
    </source>
</evidence>
<keyword evidence="3" id="KW-0732">Signal</keyword>
<keyword evidence="2" id="KW-0472">Membrane</keyword>
<feature type="region of interest" description="Disordered" evidence="1">
    <location>
        <begin position="28"/>
        <end position="48"/>
    </location>
</feature>
<name>A0AAW1U1S4_9CUCU</name>
<evidence type="ECO:0000256" key="3">
    <source>
        <dbReference type="SAM" id="SignalP"/>
    </source>
</evidence>
<dbReference type="Proteomes" id="UP001431783">
    <property type="component" value="Unassembled WGS sequence"/>
</dbReference>
<keyword evidence="2" id="KW-1133">Transmembrane helix</keyword>
<sequence length="70" mass="7446">MNSSVFVVLLFSLVYIAYASDPIPERTGPVTFPDANQGPPSPSSASLPSVASLVPQAVMIGAMIFFKRLF</sequence>
<evidence type="ECO:0000313" key="5">
    <source>
        <dbReference type="Proteomes" id="UP001431783"/>
    </source>
</evidence>
<gene>
    <name evidence="4" type="ORF">WA026_005661</name>
</gene>
<evidence type="ECO:0000256" key="2">
    <source>
        <dbReference type="SAM" id="Phobius"/>
    </source>
</evidence>
<accession>A0AAW1U1S4</accession>
<proteinExistence type="predicted"/>
<evidence type="ECO:0000256" key="1">
    <source>
        <dbReference type="SAM" id="MobiDB-lite"/>
    </source>
</evidence>
<keyword evidence="5" id="KW-1185">Reference proteome</keyword>
<feature type="signal peptide" evidence="3">
    <location>
        <begin position="1"/>
        <end position="19"/>
    </location>
</feature>
<keyword evidence="2" id="KW-0812">Transmembrane</keyword>
<dbReference type="EMBL" id="JARQZJ010000032">
    <property type="protein sequence ID" value="KAK9874845.1"/>
    <property type="molecule type" value="Genomic_DNA"/>
</dbReference>
<comment type="caution">
    <text evidence="4">The sequence shown here is derived from an EMBL/GenBank/DDBJ whole genome shotgun (WGS) entry which is preliminary data.</text>
</comment>
<feature type="chain" id="PRO_5043385319" evidence="3">
    <location>
        <begin position="20"/>
        <end position="70"/>
    </location>
</feature>
<organism evidence="4 5">
    <name type="scientific">Henosepilachna vigintioctopunctata</name>
    <dbReference type="NCBI Taxonomy" id="420089"/>
    <lineage>
        <taxon>Eukaryota</taxon>
        <taxon>Metazoa</taxon>
        <taxon>Ecdysozoa</taxon>
        <taxon>Arthropoda</taxon>
        <taxon>Hexapoda</taxon>
        <taxon>Insecta</taxon>
        <taxon>Pterygota</taxon>
        <taxon>Neoptera</taxon>
        <taxon>Endopterygota</taxon>
        <taxon>Coleoptera</taxon>
        <taxon>Polyphaga</taxon>
        <taxon>Cucujiformia</taxon>
        <taxon>Coccinelloidea</taxon>
        <taxon>Coccinellidae</taxon>
        <taxon>Epilachninae</taxon>
        <taxon>Epilachnini</taxon>
        <taxon>Henosepilachna</taxon>
    </lineage>
</organism>
<feature type="transmembrane region" description="Helical" evidence="2">
    <location>
        <begin position="43"/>
        <end position="66"/>
    </location>
</feature>
<protein>
    <submittedName>
        <fullName evidence="4">Uncharacterized protein</fullName>
    </submittedName>
</protein>